<evidence type="ECO:0000259" key="5">
    <source>
        <dbReference type="PROSITE" id="PS51891"/>
    </source>
</evidence>
<comment type="caution">
    <text evidence="6">The sequence shown here is derived from an EMBL/GenBank/DDBJ whole genome shotgun (WGS) entry which is preliminary data.</text>
</comment>
<dbReference type="Proteomes" id="UP001315686">
    <property type="component" value="Unassembled WGS sequence"/>
</dbReference>
<keyword evidence="4" id="KW-0456">Lyase</keyword>
<dbReference type="Pfam" id="PF04828">
    <property type="entry name" value="GFA"/>
    <property type="match status" value="1"/>
</dbReference>
<reference evidence="6 7" key="1">
    <citation type="journal article" date="2021" name="Arch. Microbiol.">
        <title>Harenicola maris gen. nov., sp. nov. isolated from the Sea of Japan shallow sediments.</title>
        <authorList>
            <person name="Romanenko L.A."/>
            <person name="Kurilenko V.V."/>
            <person name="Chernysheva N.Y."/>
            <person name="Tekutyeva L.A."/>
            <person name="Velansky P.V."/>
            <person name="Svetashev V.I."/>
            <person name="Isaeva M.P."/>
        </authorList>
    </citation>
    <scope>NUCLEOTIDE SEQUENCE [LARGE SCALE GENOMIC DNA]</scope>
    <source>
        <strain evidence="6 7">KMM 3653</strain>
    </source>
</reference>
<dbReference type="InterPro" id="IPR011057">
    <property type="entry name" value="Mss4-like_sf"/>
</dbReference>
<evidence type="ECO:0000256" key="2">
    <source>
        <dbReference type="ARBA" id="ARBA00022723"/>
    </source>
</evidence>
<dbReference type="PANTHER" id="PTHR33337">
    <property type="entry name" value="GFA DOMAIN-CONTAINING PROTEIN"/>
    <property type="match status" value="1"/>
</dbReference>
<dbReference type="AlphaFoldDB" id="A0AAP2G6W9"/>
<keyword evidence="7" id="KW-1185">Reference proteome</keyword>
<sequence length="141" mass="15081">MTQPDPASIAPTGPARSGRCECGAVAFTAAKARPTLNICHCTQCRRMGGHLWAATRVMIEDLTFTSDDTLTWFASSDTARRGFCSKCGSSLFYHGKDAPHYGVSAGSFDAPTGFTIGQHIFAADKGDYYEITGDAPVKDAY</sequence>
<dbReference type="PANTHER" id="PTHR33337:SF40">
    <property type="entry name" value="CENP-V_GFA DOMAIN-CONTAINING PROTEIN-RELATED"/>
    <property type="match status" value="1"/>
</dbReference>
<accession>A0AAP2G6W9</accession>
<evidence type="ECO:0000256" key="4">
    <source>
        <dbReference type="ARBA" id="ARBA00023239"/>
    </source>
</evidence>
<dbReference type="EMBL" id="JADQAZ010000001">
    <property type="protein sequence ID" value="MBT0956666.1"/>
    <property type="molecule type" value="Genomic_DNA"/>
</dbReference>
<feature type="domain" description="CENP-V/GFA" evidence="5">
    <location>
        <begin position="16"/>
        <end position="130"/>
    </location>
</feature>
<protein>
    <submittedName>
        <fullName evidence="6">GFA family protein</fullName>
    </submittedName>
</protein>
<evidence type="ECO:0000256" key="3">
    <source>
        <dbReference type="ARBA" id="ARBA00022833"/>
    </source>
</evidence>
<dbReference type="Gene3D" id="3.90.1590.10">
    <property type="entry name" value="glutathione-dependent formaldehyde- activating enzyme (gfa)"/>
    <property type="match status" value="1"/>
</dbReference>
<dbReference type="SUPFAM" id="SSF51316">
    <property type="entry name" value="Mss4-like"/>
    <property type="match status" value="1"/>
</dbReference>
<evidence type="ECO:0000313" key="7">
    <source>
        <dbReference type="Proteomes" id="UP001315686"/>
    </source>
</evidence>
<comment type="similarity">
    <text evidence="1">Belongs to the Gfa family.</text>
</comment>
<dbReference type="RefSeq" id="WP_327792861.1">
    <property type="nucleotide sequence ID" value="NZ_JADQAZ010000001.1"/>
</dbReference>
<proteinExistence type="inferred from homology"/>
<dbReference type="GO" id="GO:0016846">
    <property type="term" value="F:carbon-sulfur lyase activity"/>
    <property type="evidence" value="ECO:0007669"/>
    <property type="project" value="InterPro"/>
</dbReference>
<dbReference type="InterPro" id="IPR006913">
    <property type="entry name" value="CENP-V/GFA"/>
</dbReference>
<evidence type="ECO:0000313" key="6">
    <source>
        <dbReference type="EMBL" id="MBT0956666.1"/>
    </source>
</evidence>
<name>A0AAP2G6W9_9RHOB</name>
<evidence type="ECO:0000256" key="1">
    <source>
        <dbReference type="ARBA" id="ARBA00005495"/>
    </source>
</evidence>
<dbReference type="GO" id="GO:0046872">
    <property type="term" value="F:metal ion binding"/>
    <property type="evidence" value="ECO:0007669"/>
    <property type="project" value="UniProtKB-KW"/>
</dbReference>
<dbReference type="PROSITE" id="PS51891">
    <property type="entry name" value="CENP_V_GFA"/>
    <property type="match status" value="1"/>
</dbReference>
<keyword evidence="2" id="KW-0479">Metal-binding</keyword>
<keyword evidence="3" id="KW-0862">Zinc</keyword>
<gene>
    <name evidence="6" type="ORF">IV417_04660</name>
</gene>
<organism evidence="6 7">
    <name type="scientific">Harenicola maris</name>
    <dbReference type="NCBI Taxonomy" id="2841044"/>
    <lineage>
        <taxon>Bacteria</taxon>
        <taxon>Pseudomonadati</taxon>
        <taxon>Pseudomonadota</taxon>
        <taxon>Alphaproteobacteria</taxon>
        <taxon>Rhodobacterales</taxon>
        <taxon>Paracoccaceae</taxon>
        <taxon>Harenicola</taxon>
    </lineage>
</organism>